<dbReference type="PATRIC" id="fig|1379910.4.peg.4281"/>
<reference evidence="2 3" key="1">
    <citation type="submission" date="2015-01" db="EMBL/GenBank/DDBJ databases">
        <title>Rufibacter sp./DG31D/ whole genome sequencing.</title>
        <authorList>
            <person name="Kim M.K."/>
            <person name="Srinivasan S."/>
            <person name="Lee J.-J."/>
        </authorList>
    </citation>
    <scope>NUCLEOTIDE SEQUENCE [LARGE SCALE GENOMIC DNA]</scope>
    <source>
        <strain evidence="2 3">DG31D</strain>
    </source>
</reference>
<dbReference type="EMBL" id="CP010777">
    <property type="protein sequence ID" value="AKQ47360.1"/>
    <property type="molecule type" value="Genomic_DNA"/>
</dbReference>
<protein>
    <recommendedName>
        <fullName evidence="1">BioF2-like acetyltransferase domain-containing protein</fullName>
    </recommendedName>
</protein>
<dbReference type="Proteomes" id="UP000036458">
    <property type="component" value="Chromosome"/>
</dbReference>
<dbReference type="Gene3D" id="3.40.630.30">
    <property type="match status" value="1"/>
</dbReference>
<dbReference type="OrthoDB" id="116151at2"/>
<dbReference type="PANTHER" id="PTHR36174">
    <property type="entry name" value="LIPID II:GLYCINE GLYCYLTRANSFERASE"/>
    <property type="match status" value="1"/>
</dbReference>
<dbReference type="STRING" id="1379910.TH63_19625"/>
<keyword evidence="3" id="KW-1185">Reference proteome</keyword>
<organism evidence="2 3">
    <name type="scientific">Rufibacter radiotolerans</name>
    <dbReference type="NCBI Taxonomy" id="1379910"/>
    <lineage>
        <taxon>Bacteria</taxon>
        <taxon>Pseudomonadati</taxon>
        <taxon>Bacteroidota</taxon>
        <taxon>Cytophagia</taxon>
        <taxon>Cytophagales</taxon>
        <taxon>Hymenobacteraceae</taxon>
        <taxon>Rufibacter</taxon>
    </lineage>
</organism>
<dbReference type="InterPro" id="IPR016181">
    <property type="entry name" value="Acyl_CoA_acyltransferase"/>
</dbReference>
<dbReference type="RefSeq" id="WP_048922457.1">
    <property type="nucleotide sequence ID" value="NZ_CP010777.1"/>
</dbReference>
<dbReference type="SUPFAM" id="SSF55729">
    <property type="entry name" value="Acyl-CoA N-acyltransferases (Nat)"/>
    <property type="match status" value="1"/>
</dbReference>
<dbReference type="AlphaFoldDB" id="A0A0H4VN65"/>
<dbReference type="KEGG" id="ruf:TH63_19625"/>
<dbReference type="Pfam" id="PF13480">
    <property type="entry name" value="Acetyltransf_6"/>
    <property type="match status" value="1"/>
</dbReference>
<accession>A0A0H4VN65</accession>
<dbReference type="PANTHER" id="PTHR36174:SF1">
    <property type="entry name" value="LIPID II:GLYCINE GLYCYLTRANSFERASE"/>
    <property type="match status" value="1"/>
</dbReference>
<evidence type="ECO:0000313" key="2">
    <source>
        <dbReference type="EMBL" id="AKQ47360.1"/>
    </source>
</evidence>
<sequence length="320" mass="36581">MIQLLRHHEIDQTRWANCLARAYQPLVYAQAWYLDVVCGNNWEALVEIQGEAYVSVFPLPVKTLLVQKRVYQPLFTQQLGLITTPASQETTIEDYLALLPSSYAAVQYQLPWPTALPVTLPEPWHWRFRPNYELSLAPAYPDIQQQYSINLRRNLQKTAATSLKVGKIDSIDALLSLFQRTKGRELPELRPRHYQKLEQLHQAAQRQGVGQVYEVRQEEELLAAAFVLHTPHRVTFLFGASSLEGRRRNAIAFLLDQIIRQEAGSGKTFDFEGSEVPGVAKFYSGFGAQPVPYLSLSLQSKRTTVQWTLNVFTSLAKRLR</sequence>
<dbReference type="InterPro" id="IPR050644">
    <property type="entry name" value="PG_Glycine_Bridge_Synth"/>
</dbReference>
<feature type="domain" description="BioF2-like acetyltransferase" evidence="1">
    <location>
        <begin position="152"/>
        <end position="271"/>
    </location>
</feature>
<gene>
    <name evidence="2" type="ORF">TH63_19625</name>
</gene>
<proteinExistence type="predicted"/>
<evidence type="ECO:0000313" key="3">
    <source>
        <dbReference type="Proteomes" id="UP000036458"/>
    </source>
</evidence>
<name>A0A0H4VN65_9BACT</name>
<evidence type="ECO:0000259" key="1">
    <source>
        <dbReference type="Pfam" id="PF13480"/>
    </source>
</evidence>
<dbReference type="InterPro" id="IPR038740">
    <property type="entry name" value="BioF2-like_GNAT_dom"/>
</dbReference>